<dbReference type="InterPro" id="IPR020445">
    <property type="entry name" value="TNFR_4"/>
</dbReference>
<evidence type="ECO:0000256" key="1">
    <source>
        <dbReference type="PROSITE-ProRule" id="PRU00206"/>
    </source>
</evidence>
<comment type="caution">
    <text evidence="1">Lacks conserved residue(s) required for the propagation of feature annotation.</text>
</comment>
<comment type="caution">
    <text evidence="3">The sequence shown here is derived from an EMBL/GenBank/DDBJ whole genome shotgun (WGS) entry which is preliminary data.</text>
</comment>
<reference evidence="3 4" key="1">
    <citation type="submission" date="2019-09" db="EMBL/GenBank/DDBJ databases">
        <title>Bird 10,000 Genomes (B10K) Project - Family phase.</title>
        <authorList>
            <person name="Zhang G."/>
        </authorList>
    </citation>
    <scope>NUCLEOTIDE SEQUENCE [LARGE SCALE GENOMIC DNA]</scope>
    <source>
        <strain evidence="3">B10K-DU-001-62</strain>
        <tissue evidence="3">Muscle</tissue>
    </source>
</reference>
<feature type="non-terminal residue" evidence="3">
    <location>
        <position position="1"/>
    </location>
</feature>
<evidence type="ECO:0000313" key="4">
    <source>
        <dbReference type="Proteomes" id="UP000566440"/>
    </source>
</evidence>
<proteinExistence type="predicted"/>
<sequence>CCVVFAVGERMSKRCTATTDTLCVPCQDEYFSSEHHHEFCSSCTICDPGKGSVEVKKCEKTSDRLCRCRAGYMPAAGHPVGSVCSPCAEGSYSIGDNNNCQPWTNCSLLGKSTLLPGTKTRDAVC</sequence>
<keyword evidence="4" id="KW-1185">Reference proteome</keyword>
<feature type="non-terminal residue" evidence="3">
    <location>
        <position position="125"/>
    </location>
</feature>
<dbReference type="PANTHER" id="PTHR47881">
    <property type="entry name" value="TUMOR NECROSIS FACTOR RECEPTOR SUBFAMILY MEMBER 4"/>
    <property type="match status" value="1"/>
</dbReference>
<evidence type="ECO:0000313" key="3">
    <source>
        <dbReference type="EMBL" id="NXI40095.1"/>
    </source>
</evidence>
<dbReference type="PANTHER" id="PTHR47881:SF1">
    <property type="entry name" value="TUMOR NECROSIS FACTOR RECEPTOR SUPERFAMILY MEMBER 4"/>
    <property type="match status" value="1"/>
</dbReference>
<dbReference type="GO" id="GO:0005031">
    <property type="term" value="F:tumor necrosis factor receptor activity"/>
    <property type="evidence" value="ECO:0007669"/>
    <property type="project" value="InterPro"/>
</dbReference>
<dbReference type="Gene3D" id="2.10.50.10">
    <property type="entry name" value="Tumor Necrosis Factor Receptor, subunit A, domain 2"/>
    <property type="match status" value="2"/>
</dbReference>
<evidence type="ECO:0000259" key="2">
    <source>
        <dbReference type="PROSITE" id="PS50050"/>
    </source>
</evidence>
<feature type="domain" description="TNFR-Cys" evidence="2">
    <location>
        <begin position="25"/>
        <end position="66"/>
    </location>
</feature>
<accession>A0A7K9SV20</accession>
<dbReference type="EMBL" id="VWZX01004799">
    <property type="protein sequence ID" value="NXI40095.1"/>
    <property type="molecule type" value="Genomic_DNA"/>
</dbReference>
<dbReference type="SUPFAM" id="SSF57586">
    <property type="entry name" value="TNF receptor-like"/>
    <property type="match status" value="3"/>
</dbReference>
<dbReference type="AlphaFoldDB" id="A0A7K9SV20"/>
<dbReference type="GO" id="GO:0006954">
    <property type="term" value="P:inflammatory response"/>
    <property type="evidence" value="ECO:0007669"/>
    <property type="project" value="InterPro"/>
</dbReference>
<feature type="repeat" description="TNFR-Cys" evidence="1">
    <location>
        <begin position="25"/>
        <end position="66"/>
    </location>
</feature>
<dbReference type="Pfam" id="PF00020">
    <property type="entry name" value="TNFR_c6"/>
    <property type="match status" value="2"/>
</dbReference>
<dbReference type="Proteomes" id="UP000566440">
    <property type="component" value="Unassembled WGS sequence"/>
</dbReference>
<dbReference type="SMART" id="SM00208">
    <property type="entry name" value="TNFR"/>
    <property type="match status" value="2"/>
</dbReference>
<name>A0A7K9SV20_9PICI</name>
<gene>
    <name evidence="3" type="primary">Tnfrsf4</name>
    <name evidence="3" type="ORF">GALDEA_R08789</name>
</gene>
<dbReference type="PROSITE" id="PS50050">
    <property type="entry name" value="TNFR_NGFR_2"/>
    <property type="match status" value="1"/>
</dbReference>
<dbReference type="InterPro" id="IPR001368">
    <property type="entry name" value="TNFR/NGFR_Cys_rich_reg"/>
</dbReference>
<organism evidence="3 4">
    <name type="scientific">Galbula dea</name>
    <dbReference type="NCBI Taxonomy" id="1109041"/>
    <lineage>
        <taxon>Eukaryota</taxon>
        <taxon>Metazoa</taxon>
        <taxon>Chordata</taxon>
        <taxon>Craniata</taxon>
        <taxon>Vertebrata</taxon>
        <taxon>Euteleostomi</taxon>
        <taxon>Archelosauria</taxon>
        <taxon>Archosauria</taxon>
        <taxon>Dinosauria</taxon>
        <taxon>Saurischia</taxon>
        <taxon>Theropoda</taxon>
        <taxon>Coelurosauria</taxon>
        <taxon>Aves</taxon>
        <taxon>Neognathae</taxon>
        <taxon>Neoaves</taxon>
        <taxon>Telluraves</taxon>
        <taxon>Coraciimorphae</taxon>
        <taxon>Piciformes</taxon>
        <taxon>Galbulidae</taxon>
        <taxon>Galbula</taxon>
    </lineage>
</organism>
<protein>
    <submittedName>
        <fullName evidence="3">TNR4 factor</fullName>
    </submittedName>
</protein>
<dbReference type="OrthoDB" id="9950067at2759"/>